<organism evidence="1">
    <name type="scientific">freshwater sediment metagenome</name>
    <dbReference type="NCBI Taxonomy" id="556182"/>
    <lineage>
        <taxon>unclassified sequences</taxon>
        <taxon>metagenomes</taxon>
        <taxon>ecological metagenomes</taxon>
    </lineage>
</organism>
<name>A0AA48M204_9ZZZZ</name>
<evidence type="ECO:0000313" key="1">
    <source>
        <dbReference type="EMBL" id="CAJ0877593.1"/>
    </source>
</evidence>
<accession>A0AA48M204</accession>
<sequence length="243" mass="26873">MTTNDQAGPGHRLLAGGGSFKVEFSEVTLKVRSNFAFHHLQSAVQAALAAYEIEKANPNVEHGPWFDGMLRAVPVAITMAAAALEANANEIVQDILDTGKLGGEDIKNGQRQLLSGIKDNRSGNSAEKYRTLAYLFDKDLDLASVPWRDAKDLVEFRNHIMHFKPAWSDNDDVHDGKLVKRLKPRLPISPGYRTAFQFPYGFMTYGCAKWCVETVLTFAEYYAKLIGANNRFAASVCVLPPVP</sequence>
<gene>
    <name evidence="1" type="ORF">AMST5_02892</name>
</gene>
<protein>
    <submittedName>
        <fullName evidence="1">Uncharacterized protein</fullName>
    </submittedName>
</protein>
<reference evidence="1" key="1">
    <citation type="submission" date="2023-07" db="EMBL/GenBank/DDBJ databases">
        <authorList>
            <person name="Pelsma A.J. K."/>
        </authorList>
    </citation>
    <scope>NUCLEOTIDE SEQUENCE</scope>
</reference>
<dbReference type="EMBL" id="OY288114">
    <property type="protein sequence ID" value="CAJ0877593.1"/>
    <property type="molecule type" value="Genomic_DNA"/>
</dbReference>
<proteinExistence type="predicted"/>
<dbReference type="AlphaFoldDB" id="A0AA48M204"/>